<dbReference type="Proteomes" id="UP000465241">
    <property type="component" value="Unassembled WGS sequence"/>
</dbReference>
<comment type="caution">
    <text evidence="1">The sequence shown here is derived from an EMBL/GenBank/DDBJ whole genome shotgun (WGS) entry which is preliminary data.</text>
</comment>
<sequence>MLIDAYLKREMNKLSEGTTGAPVSDVQLRHIFEEVAGLIYESGNQYIDMDDFRLAAATALDLEGFTGAHRALGDRLTVLCGMAAEMDANDSPLFSFDHELFFEVLLADHLAGNAINESLHYDRAPEALSRATLGDAAVEALTAKYPDKVRSLVESVSGHSFGSEAFGRNLTALISRYIAVENRLPTGSFSRLDFSTLDLSAITEPAVHFHQCSFDHLKIRNSSQMQIRLESCAIAALEVISEDLSSDSLRFVNPLRVNDLSFLSKSGNIIEFVSGWSHIAQRLNGQGSKGLDKVIAQLESATVSQLEKFADEVIEKLAAHGDNAYVVETRTLIPGDGANRWMRHPNNPLWANMTEVLVSLDLASTKVINASGSSKTVVTFRVPSSAIADRNTSIEAIRVFWAQLRAS</sequence>
<proteinExistence type="predicted"/>
<protein>
    <submittedName>
        <fullName evidence="1">Uncharacterized protein</fullName>
    </submittedName>
</protein>
<evidence type="ECO:0000313" key="1">
    <source>
        <dbReference type="EMBL" id="GFG57303.1"/>
    </source>
</evidence>
<accession>A0A7I9WI23</accession>
<gene>
    <name evidence="1" type="ORF">MMUR_14390</name>
</gene>
<dbReference type="EMBL" id="BLKT01000003">
    <property type="protein sequence ID" value="GFG57303.1"/>
    <property type="molecule type" value="Genomic_DNA"/>
</dbReference>
<dbReference type="AlphaFoldDB" id="A0A7I9WI23"/>
<keyword evidence="2" id="KW-1185">Reference proteome</keyword>
<evidence type="ECO:0000313" key="2">
    <source>
        <dbReference type="Proteomes" id="UP000465241"/>
    </source>
</evidence>
<name>A0A7I9WI23_9MYCO</name>
<reference evidence="1 2" key="1">
    <citation type="journal article" date="2019" name="Emerg. Microbes Infect.">
        <title>Comprehensive subspecies identification of 175 nontuberculous mycobacteria species based on 7547 genomic profiles.</title>
        <authorList>
            <person name="Matsumoto Y."/>
            <person name="Kinjo T."/>
            <person name="Motooka D."/>
            <person name="Nabeya D."/>
            <person name="Jung N."/>
            <person name="Uechi K."/>
            <person name="Horii T."/>
            <person name="Iida T."/>
            <person name="Fujita J."/>
            <person name="Nakamura S."/>
        </authorList>
    </citation>
    <scope>NUCLEOTIDE SEQUENCE [LARGE SCALE GENOMIC DNA]</scope>
    <source>
        <strain evidence="1 2">JCM 13392</strain>
    </source>
</reference>
<organism evidence="1 2">
    <name type="scientific">Mycolicibacterium murale</name>
    <dbReference type="NCBI Taxonomy" id="182220"/>
    <lineage>
        <taxon>Bacteria</taxon>
        <taxon>Bacillati</taxon>
        <taxon>Actinomycetota</taxon>
        <taxon>Actinomycetes</taxon>
        <taxon>Mycobacteriales</taxon>
        <taxon>Mycobacteriaceae</taxon>
        <taxon>Mycolicibacterium</taxon>
    </lineage>
</organism>